<protein>
    <recommendedName>
        <fullName evidence="4">SnoaL-like domain-containing protein</fullName>
    </recommendedName>
</protein>
<dbReference type="AlphaFoldDB" id="A0AA36MFQ9"/>
<dbReference type="EMBL" id="CAUJNA010000002">
    <property type="protein sequence ID" value="CAJ1370154.1"/>
    <property type="molecule type" value="Genomic_DNA"/>
</dbReference>
<dbReference type="Proteomes" id="UP001178507">
    <property type="component" value="Unassembled WGS sequence"/>
</dbReference>
<gene>
    <name evidence="2" type="ORF">EVOR1521_LOCUS793</name>
</gene>
<evidence type="ECO:0008006" key="4">
    <source>
        <dbReference type="Google" id="ProtNLM"/>
    </source>
</evidence>
<feature type="transmembrane region" description="Helical" evidence="1">
    <location>
        <begin position="210"/>
        <end position="235"/>
    </location>
</feature>
<sequence>MDAHRDYLALVTAFYEDLWNKADDEALRRILAPEVQFKGSTECQVRCGPEAFRDYRNAIRSTLANYTCTILDVTFSTQSVSYSDVLGAFAVDATTPHCVARVKFSGRHVAAFHVPPLNAFEATGAELSWLGVAYFFFSGSQIRGVWVMGDVAAIYEQSWTAVANGSTGDLRQATRYAVNAWGGVLMRGHDCCVLLAAPYCYAQKTDIFDFAIPVLVLFFILLFLCVSSKSCALWLKQLGKKVPEEPYHPKEPLVATPQSALDLEQKLLAIWEASCLGGKGDPNKALPKSREWGRAAASLFASIKLGFDFQADSVCNQFEHLISLWRSHAAVVTDRAVQDAYVNRWRWSSGSWSEAATEPTRMDINGTKALQRAAADCEPELLQDALEDLHRDLLEGLHQWRARLSAYPELEVRWEERRMLGG</sequence>
<keyword evidence="1" id="KW-1133">Transmembrane helix</keyword>
<keyword evidence="3" id="KW-1185">Reference proteome</keyword>
<evidence type="ECO:0000313" key="2">
    <source>
        <dbReference type="EMBL" id="CAJ1370154.1"/>
    </source>
</evidence>
<proteinExistence type="predicted"/>
<comment type="caution">
    <text evidence="2">The sequence shown here is derived from an EMBL/GenBank/DDBJ whole genome shotgun (WGS) entry which is preliminary data.</text>
</comment>
<accession>A0AA36MFQ9</accession>
<dbReference type="InterPro" id="IPR032710">
    <property type="entry name" value="NTF2-like_dom_sf"/>
</dbReference>
<evidence type="ECO:0000313" key="3">
    <source>
        <dbReference type="Proteomes" id="UP001178507"/>
    </source>
</evidence>
<keyword evidence="1" id="KW-0812">Transmembrane</keyword>
<keyword evidence="1" id="KW-0472">Membrane</keyword>
<dbReference type="SUPFAM" id="SSF54427">
    <property type="entry name" value="NTF2-like"/>
    <property type="match status" value="1"/>
</dbReference>
<name>A0AA36MFQ9_9DINO</name>
<dbReference type="Gene3D" id="3.10.450.50">
    <property type="match status" value="1"/>
</dbReference>
<organism evidence="2 3">
    <name type="scientific">Effrenium voratum</name>
    <dbReference type="NCBI Taxonomy" id="2562239"/>
    <lineage>
        <taxon>Eukaryota</taxon>
        <taxon>Sar</taxon>
        <taxon>Alveolata</taxon>
        <taxon>Dinophyceae</taxon>
        <taxon>Suessiales</taxon>
        <taxon>Symbiodiniaceae</taxon>
        <taxon>Effrenium</taxon>
    </lineage>
</organism>
<evidence type="ECO:0000256" key="1">
    <source>
        <dbReference type="SAM" id="Phobius"/>
    </source>
</evidence>
<reference evidence="2" key="1">
    <citation type="submission" date="2023-08" db="EMBL/GenBank/DDBJ databases">
        <authorList>
            <person name="Chen Y."/>
            <person name="Shah S."/>
            <person name="Dougan E. K."/>
            <person name="Thang M."/>
            <person name="Chan C."/>
        </authorList>
    </citation>
    <scope>NUCLEOTIDE SEQUENCE</scope>
</reference>